<keyword evidence="2 10" id="KW-0808">Transferase</keyword>
<evidence type="ECO:0000259" key="9">
    <source>
        <dbReference type="SMART" id="SM00563"/>
    </source>
</evidence>
<evidence type="ECO:0000256" key="4">
    <source>
        <dbReference type="ARBA" id="ARBA00022989"/>
    </source>
</evidence>
<keyword evidence="7 10" id="KW-0012">Acyltransferase</keyword>
<evidence type="ECO:0000256" key="6">
    <source>
        <dbReference type="ARBA" id="ARBA00023136"/>
    </source>
</evidence>
<keyword evidence="5" id="KW-0443">Lipid metabolism</keyword>
<keyword evidence="4 8" id="KW-1133">Transmembrane helix</keyword>
<dbReference type="AlphaFoldDB" id="A0A4R7NUF0"/>
<evidence type="ECO:0000313" key="11">
    <source>
        <dbReference type="Proteomes" id="UP000295341"/>
    </source>
</evidence>
<sequence length="274" mass="30184">MLPAGYMSFGQGPEVGLLRFLLRSTALLVLIVYGMLMIALLRLDFWRRLKPEPMASHWSRLLLGLLNMRLRVRGAVPMEGGRMIVANHVSWIDIQVMCAVASTRFVSKSEVQHWPVAGWLADAAGTFYIRRGKGGARPLLNELLPFLQAGGAVTIFPEGTTSDGRDVLPFHPRLFCAAIDSRRPVQPVALRYGLDRAGHNIAPFIGDDDLVSHLLRLLRCRGLDVEVSFGRPLQPEGATREELAEAARSSIREALAHSMLETATDTVAPELLTA</sequence>
<reference evidence="10 11" key="1">
    <citation type="submission" date="2019-03" db="EMBL/GenBank/DDBJ databases">
        <title>Genomic Encyclopedia of Type Strains, Phase IV (KMG-IV): sequencing the most valuable type-strain genomes for metagenomic binning, comparative biology and taxonomic classification.</title>
        <authorList>
            <person name="Goeker M."/>
        </authorList>
    </citation>
    <scope>NUCLEOTIDE SEQUENCE [LARGE SCALE GENOMIC DNA]</scope>
    <source>
        <strain evidence="10 11">DSM 26377</strain>
    </source>
</reference>
<dbReference type="GO" id="GO:0006629">
    <property type="term" value="P:lipid metabolic process"/>
    <property type="evidence" value="ECO:0007669"/>
    <property type="project" value="UniProtKB-KW"/>
</dbReference>
<feature type="domain" description="Phospholipid/glycerol acyltransferase" evidence="9">
    <location>
        <begin position="82"/>
        <end position="193"/>
    </location>
</feature>
<evidence type="ECO:0000256" key="7">
    <source>
        <dbReference type="ARBA" id="ARBA00023315"/>
    </source>
</evidence>
<dbReference type="PANTHER" id="PTHR23063:SF52">
    <property type="entry name" value="LYSOPHOSPHATIDYLCHOLINE ACYLTRANSFERASE"/>
    <property type="match status" value="1"/>
</dbReference>
<dbReference type="EMBL" id="SOBT01000012">
    <property type="protein sequence ID" value="TDU24382.1"/>
    <property type="molecule type" value="Genomic_DNA"/>
</dbReference>
<comment type="subcellular location">
    <subcellularLocation>
        <location evidence="1">Membrane</location>
    </subcellularLocation>
</comment>
<dbReference type="SMART" id="SM00563">
    <property type="entry name" value="PlsC"/>
    <property type="match status" value="1"/>
</dbReference>
<evidence type="ECO:0000256" key="8">
    <source>
        <dbReference type="SAM" id="Phobius"/>
    </source>
</evidence>
<comment type="caution">
    <text evidence="10">The sequence shown here is derived from an EMBL/GenBank/DDBJ whole genome shotgun (WGS) entry which is preliminary data.</text>
</comment>
<evidence type="ECO:0000313" key="10">
    <source>
        <dbReference type="EMBL" id="TDU24382.1"/>
    </source>
</evidence>
<dbReference type="SUPFAM" id="SSF69593">
    <property type="entry name" value="Glycerol-3-phosphate (1)-acyltransferase"/>
    <property type="match status" value="1"/>
</dbReference>
<keyword evidence="3 8" id="KW-0812">Transmembrane</keyword>
<gene>
    <name evidence="10" type="ORF">DFR24_4650</name>
</gene>
<proteinExistence type="predicted"/>
<organism evidence="10 11">
    <name type="scientific">Panacagrimonas perspica</name>
    <dbReference type="NCBI Taxonomy" id="381431"/>
    <lineage>
        <taxon>Bacteria</taxon>
        <taxon>Pseudomonadati</taxon>
        <taxon>Pseudomonadota</taxon>
        <taxon>Gammaproteobacteria</taxon>
        <taxon>Nevskiales</taxon>
        <taxon>Nevskiaceae</taxon>
        <taxon>Panacagrimonas</taxon>
    </lineage>
</organism>
<evidence type="ECO:0000256" key="3">
    <source>
        <dbReference type="ARBA" id="ARBA00022692"/>
    </source>
</evidence>
<dbReference type="OrthoDB" id="9806880at2"/>
<keyword evidence="6 8" id="KW-0472">Membrane</keyword>
<feature type="transmembrane region" description="Helical" evidence="8">
    <location>
        <begin position="20"/>
        <end position="41"/>
    </location>
</feature>
<dbReference type="PANTHER" id="PTHR23063">
    <property type="entry name" value="PHOSPHOLIPID ACYLTRANSFERASE"/>
    <property type="match status" value="1"/>
</dbReference>
<evidence type="ECO:0000256" key="1">
    <source>
        <dbReference type="ARBA" id="ARBA00004370"/>
    </source>
</evidence>
<dbReference type="Proteomes" id="UP000295341">
    <property type="component" value="Unassembled WGS sequence"/>
</dbReference>
<accession>A0A4R7NUF0</accession>
<dbReference type="RefSeq" id="WP_133883794.1">
    <property type="nucleotide sequence ID" value="NZ_MWIN01000003.1"/>
</dbReference>
<evidence type="ECO:0000256" key="5">
    <source>
        <dbReference type="ARBA" id="ARBA00023098"/>
    </source>
</evidence>
<evidence type="ECO:0000256" key="2">
    <source>
        <dbReference type="ARBA" id="ARBA00022679"/>
    </source>
</evidence>
<keyword evidence="11" id="KW-1185">Reference proteome</keyword>
<dbReference type="CDD" id="cd07989">
    <property type="entry name" value="LPLAT_AGPAT-like"/>
    <property type="match status" value="1"/>
</dbReference>
<dbReference type="GO" id="GO:0016746">
    <property type="term" value="F:acyltransferase activity"/>
    <property type="evidence" value="ECO:0007669"/>
    <property type="project" value="UniProtKB-KW"/>
</dbReference>
<name>A0A4R7NUF0_9GAMM</name>
<dbReference type="InterPro" id="IPR002123">
    <property type="entry name" value="Plipid/glycerol_acylTrfase"/>
</dbReference>
<dbReference type="Pfam" id="PF01553">
    <property type="entry name" value="Acyltransferase"/>
    <property type="match status" value="1"/>
</dbReference>
<protein>
    <submittedName>
        <fullName evidence="10">Lyso-ornithine lipid acyltransferase</fullName>
    </submittedName>
</protein>
<dbReference type="GO" id="GO:0016020">
    <property type="term" value="C:membrane"/>
    <property type="evidence" value="ECO:0007669"/>
    <property type="project" value="UniProtKB-SubCell"/>
</dbReference>